<name>A0A2V1D8P5_9PLEO</name>
<feature type="binding site" evidence="3">
    <location>
        <begin position="68"/>
        <end position="75"/>
    </location>
    <ligand>
        <name>GTP</name>
        <dbReference type="ChEBI" id="CHEBI:37565"/>
    </ligand>
</feature>
<dbReference type="InterPro" id="IPR027417">
    <property type="entry name" value="P-loop_NTPase"/>
</dbReference>
<keyword evidence="1 3" id="KW-0547">Nucleotide-binding</keyword>
<sequence>MPSLNTKNYPYWLDAAIRSGLSSPPTPVLPTLFTSTLQTIGILKPPTSTTLSAFSSFSVKNKRIIIAGLDCAGKSTLLQSHVSVDSSPAHRDITVQIPFIGAKIETVADQRSGNLFHTIDVGGCAPVSYSVFNRAVCAQGDAIVWVVDGCDRDRIVESVEEFKMALGLCERFDERRLGTERVRIFDKFEGVVAVLVSKRDVENSMTMEEIEKYFRALLGRLGDGKWKMFGVTMRSGEGVSEAMKWVAEQLQNDLNAPVDEKTLLTNGRSISADEKSQ</sequence>
<dbReference type="GO" id="GO:0005525">
    <property type="term" value="F:GTP binding"/>
    <property type="evidence" value="ECO:0007669"/>
    <property type="project" value="UniProtKB-KW"/>
</dbReference>
<organism evidence="5 6">
    <name type="scientific">Periconia macrospinosa</name>
    <dbReference type="NCBI Taxonomy" id="97972"/>
    <lineage>
        <taxon>Eukaryota</taxon>
        <taxon>Fungi</taxon>
        <taxon>Dikarya</taxon>
        <taxon>Ascomycota</taxon>
        <taxon>Pezizomycotina</taxon>
        <taxon>Dothideomycetes</taxon>
        <taxon>Pleosporomycetidae</taxon>
        <taxon>Pleosporales</taxon>
        <taxon>Massarineae</taxon>
        <taxon>Periconiaceae</taxon>
        <taxon>Periconia</taxon>
    </lineage>
</organism>
<keyword evidence="2 3" id="KW-0342">GTP-binding</keyword>
<evidence type="ECO:0000313" key="5">
    <source>
        <dbReference type="EMBL" id="PVH94470.1"/>
    </source>
</evidence>
<dbReference type="STRING" id="97972.A0A2V1D8P5"/>
<proteinExistence type="predicted"/>
<dbReference type="GO" id="GO:0003924">
    <property type="term" value="F:GTPase activity"/>
    <property type="evidence" value="ECO:0007669"/>
    <property type="project" value="InterPro"/>
</dbReference>
<dbReference type="EMBL" id="KZ805533">
    <property type="protein sequence ID" value="PVH94470.1"/>
    <property type="molecule type" value="Genomic_DNA"/>
</dbReference>
<gene>
    <name evidence="5" type="ORF">DM02DRAFT_732491</name>
</gene>
<dbReference type="AlphaFoldDB" id="A0A2V1D8P5"/>
<dbReference type="PROSITE" id="PS51417">
    <property type="entry name" value="ARF"/>
    <property type="match status" value="1"/>
</dbReference>
<protein>
    <recommendedName>
        <fullName evidence="7">P-loop containing nucleoside triphosphate hydrolase protein</fullName>
    </recommendedName>
</protein>
<evidence type="ECO:0000256" key="3">
    <source>
        <dbReference type="PIRSR" id="PIRSR606689-1"/>
    </source>
</evidence>
<evidence type="ECO:0000256" key="4">
    <source>
        <dbReference type="PIRSR" id="PIRSR606689-2"/>
    </source>
</evidence>
<accession>A0A2V1D8P5</accession>
<keyword evidence="4" id="KW-0460">Magnesium</keyword>
<feature type="binding site" evidence="3">
    <location>
        <position position="123"/>
    </location>
    <ligand>
        <name>GTP</name>
        <dbReference type="ChEBI" id="CHEBI:37565"/>
    </ligand>
</feature>
<dbReference type="Proteomes" id="UP000244855">
    <property type="component" value="Unassembled WGS sequence"/>
</dbReference>
<dbReference type="InterPro" id="IPR024156">
    <property type="entry name" value="Small_GTPase_ARF"/>
</dbReference>
<reference evidence="5 6" key="1">
    <citation type="journal article" date="2018" name="Sci. Rep.">
        <title>Comparative genomics provides insights into the lifestyle and reveals functional heterogeneity of dark septate endophytic fungi.</title>
        <authorList>
            <person name="Knapp D.G."/>
            <person name="Nemeth J.B."/>
            <person name="Barry K."/>
            <person name="Hainaut M."/>
            <person name="Henrissat B."/>
            <person name="Johnson J."/>
            <person name="Kuo A."/>
            <person name="Lim J.H.P."/>
            <person name="Lipzen A."/>
            <person name="Nolan M."/>
            <person name="Ohm R.A."/>
            <person name="Tamas L."/>
            <person name="Grigoriev I.V."/>
            <person name="Spatafora J.W."/>
            <person name="Nagy L.G."/>
            <person name="Kovacs G.M."/>
        </authorList>
    </citation>
    <scope>NUCLEOTIDE SEQUENCE [LARGE SCALE GENOMIC DNA]</scope>
    <source>
        <strain evidence="5 6">DSE2036</strain>
    </source>
</reference>
<evidence type="ECO:0000256" key="1">
    <source>
        <dbReference type="ARBA" id="ARBA00022741"/>
    </source>
</evidence>
<dbReference type="Gene3D" id="3.40.50.300">
    <property type="entry name" value="P-loop containing nucleotide triphosphate hydrolases"/>
    <property type="match status" value="1"/>
</dbReference>
<dbReference type="SMART" id="SM00177">
    <property type="entry name" value="ARF"/>
    <property type="match status" value="1"/>
</dbReference>
<dbReference type="Pfam" id="PF00025">
    <property type="entry name" value="Arf"/>
    <property type="match status" value="1"/>
</dbReference>
<dbReference type="InterPro" id="IPR006689">
    <property type="entry name" value="Small_GTPase_ARF/SAR"/>
</dbReference>
<dbReference type="GO" id="GO:0046872">
    <property type="term" value="F:metal ion binding"/>
    <property type="evidence" value="ECO:0007669"/>
    <property type="project" value="UniProtKB-KW"/>
</dbReference>
<evidence type="ECO:0008006" key="7">
    <source>
        <dbReference type="Google" id="ProtNLM"/>
    </source>
</evidence>
<dbReference type="PANTHER" id="PTHR11711">
    <property type="entry name" value="ADP RIBOSYLATION FACTOR-RELATED"/>
    <property type="match status" value="1"/>
</dbReference>
<evidence type="ECO:0000256" key="2">
    <source>
        <dbReference type="ARBA" id="ARBA00023134"/>
    </source>
</evidence>
<feature type="binding site" evidence="4">
    <location>
        <position position="75"/>
    </location>
    <ligand>
        <name>Mg(2+)</name>
        <dbReference type="ChEBI" id="CHEBI:18420"/>
    </ligand>
</feature>
<keyword evidence="6" id="KW-1185">Reference proteome</keyword>
<keyword evidence="4" id="KW-0479">Metal-binding</keyword>
<evidence type="ECO:0000313" key="6">
    <source>
        <dbReference type="Proteomes" id="UP000244855"/>
    </source>
</evidence>
<dbReference type="OrthoDB" id="414781at2759"/>
<dbReference type="SUPFAM" id="SSF52540">
    <property type="entry name" value="P-loop containing nucleoside triphosphate hydrolases"/>
    <property type="match status" value="1"/>
</dbReference>